<dbReference type="SUPFAM" id="SSF88946">
    <property type="entry name" value="Sigma2 domain of RNA polymerase sigma factors"/>
    <property type="match status" value="1"/>
</dbReference>
<evidence type="ECO:0000259" key="5">
    <source>
        <dbReference type="Pfam" id="PF04542"/>
    </source>
</evidence>
<dbReference type="Pfam" id="PF08281">
    <property type="entry name" value="Sigma70_r4_2"/>
    <property type="match status" value="1"/>
</dbReference>
<evidence type="ECO:0000256" key="3">
    <source>
        <dbReference type="ARBA" id="ARBA00023082"/>
    </source>
</evidence>
<reference evidence="7 8" key="1">
    <citation type="journal article" date="2016" name="Nat. Commun.">
        <title>Thousands of microbial genomes shed light on interconnected biogeochemical processes in an aquifer system.</title>
        <authorList>
            <person name="Anantharaman K."/>
            <person name="Brown C.T."/>
            <person name="Hug L.A."/>
            <person name="Sharon I."/>
            <person name="Castelle C.J."/>
            <person name="Probst A.J."/>
            <person name="Thomas B.C."/>
            <person name="Singh A."/>
            <person name="Wilkins M.J."/>
            <person name="Karaoz U."/>
            <person name="Brodie E.L."/>
            <person name="Williams K.H."/>
            <person name="Hubbard S.S."/>
            <person name="Banfield J.F."/>
        </authorList>
    </citation>
    <scope>NUCLEOTIDE SEQUENCE [LARGE SCALE GENOMIC DNA]</scope>
</reference>
<dbReference type="InterPro" id="IPR007627">
    <property type="entry name" value="RNA_pol_sigma70_r2"/>
</dbReference>
<dbReference type="AlphaFoldDB" id="A0A1F5NFT5"/>
<dbReference type="InterPro" id="IPR013249">
    <property type="entry name" value="RNA_pol_sigma70_r4_t2"/>
</dbReference>
<evidence type="ECO:0000256" key="1">
    <source>
        <dbReference type="ARBA" id="ARBA00010641"/>
    </source>
</evidence>
<dbReference type="InterPro" id="IPR014284">
    <property type="entry name" value="RNA_pol_sigma-70_dom"/>
</dbReference>
<dbReference type="Proteomes" id="UP000176547">
    <property type="component" value="Unassembled WGS sequence"/>
</dbReference>
<keyword evidence="2" id="KW-0805">Transcription regulation</keyword>
<evidence type="ECO:0000259" key="6">
    <source>
        <dbReference type="Pfam" id="PF08281"/>
    </source>
</evidence>
<gene>
    <name evidence="7" type="ORF">A3K06_02070</name>
</gene>
<proteinExistence type="inferred from homology"/>
<organism evidence="7 8">
    <name type="scientific">Candidatus Doudnabacteria bacterium RIFCSPHIGHO2_01_52_17</name>
    <dbReference type="NCBI Taxonomy" id="1817820"/>
    <lineage>
        <taxon>Bacteria</taxon>
        <taxon>Candidatus Doudnaibacteriota</taxon>
    </lineage>
</organism>
<protein>
    <recommendedName>
        <fullName evidence="9">HTH luxR-type domain-containing protein</fullName>
    </recommendedName>
</protein>
<dbReference type="GO" id="GO:0006352">
    <property type="term" value="P:DNA-templated transcription initiation"/>
    <property type="evidence" value="ECO:0007669"/>
    <property type="project" value="InterPro"/>
</dbReference>
<dbReference type="GO" id="GO:0003677">
    <property type="term" value="F:DNA binding"/>
    <property type="evidence" value="ECO:0007669"/>
    <property type="project" value="InterPro"/>
</dbReference>
<evidence type="ECO:0000313" key="8">
    <source>
        <dbReference type="Proteomes" id="UP000176547"/>
    </source>
</evidence>
<accession>A0A1F5NFT5</accession>
<feature type="domain" description="RNA polymerase sigma-70 region 2" evidence="5">
    <location>
        <begin position="23"/>
        <end position="90"/>
    </location>
</feature>
<name>A0A1F5NFT5_9BACT</name>
<dbReference type="SUPFAM" id="SSF88659">
    <property type="entry name" value="Sigma3 and sigma4 domains of RNA polymerase sigma factors"/>
    <property type="match status" value="1"/>
</dbReference>
<evidence type="ECO:0000256" key="4">
    <source>
        <dbReference type="ARBA" id="ARBA00023163"/>
    </source>
</evidence>
<dbReference type="InterPro" id="IPR039425">
    <property type="entry name" value="RNA_pol_sigma-70-like"/>
</dbReference>
<dbReference type="NCBIfam" id="TIGR02937">
    <property type="entry name" value="sigma70-ECF"/>
    <property type="match status" value="1"/>
</dbReference>
<comment type="similarity">
    <text evidence="1">Belongs to the sigma-70 factor family. ECF subfamily.</text>
</comment>
<evidence type="ECO:0000313" key="7">
    <source>
        <dbReference type="EMBL" id="OGE76536.1"/>
    </source>
</evidence>
<dbReference type="GO" id="GO:0016987">
    <property type="term" value="F:sigma factor activity"/>
    <property type="evidence" value="ECO:0007669"/>
    <property type="project" value="UniProtKB-KW"/>
</dbReference>
<dbReference type="Pfam" id="PF04542">
    <property type="entry name" value="Sigma70_r2"/>
    <property type="match status" value="1"/>
</dbReference>
<dbReference type="PANTHER" id="PTHR43133">
    <property type="entry name" value="RNA POLYMERASE ECF-TYPE SIGMA FACTO"/>
    <property type="match status" value="1"/>
</dbReference>
<feature type="domain" description="RNA polymerase sigma factor 70 region 4 type 2" evidence="6">
    <location>
        <begin position="119"/>
        <end position="169"/>
    </location>
</feature>
<dbReference type="InterPro" id="IPR013324">
    <property type="entry name" value="RNA_pol_sigma_r3/r4-like"/>
</dbReference>
<dbReference type="EMBL" id="MFEG01000004">
    <property type="protein sequence ID" value="OGE76536.1"/>
    <property type="molecule type" value="Genomic_DNA"/>
</dbReference>
<sequence length="184" mass="20793">MAMDELDLVAKSQKGDFEAFGALYDAYLPKIYRFLFFRLRHQETAEDLTSQTFMKALERIGSFDPGRGNFSSWLYQIARNTMVDHLRANKQVVELDEAISVASGQDVQEETADTWDIARVRAQLRNLPTQQQEVLLLRVFEGYSHREIAATLGISEGASKVNLSRAIDALQKLLGLFLLSFGIS</sequence>
<keyword evidence="4" id="KW-0804">Transcription</keyword>
<keyword evidence="3" id="KW-0731">Sigma factor</keyword>
<dbReference type="CDD" id="cd06171">
    <property type="entry name" value="Sigma70_r4"/>
    <property type="match status" value="1"/>
</dbReference>
<dbReference type="Gene3D" id="1.10.1740.10">
    <property type="match status" value="1"/>
</dbReference>
<dbReference type="Gene3D" id="1.10.10.10">
    <property type="entry name" value="Winged helix-like DNA-binding domain superfamily/Winged helix DNA-binding domain"/>
    <property type="match status" value="1"/>
</dbReference>
<comment type="caution">
    <text evidence="7">The sequence shown here is derived from an EMBL/GenBank/DDBJ whole genome shotgun (WGS) entry which is preliminary data.</text>
</comment>
<dbReference type="InterPro" id="IPR036388">
    <property type="entry name" value="WH-like_DNA-bd_sf"/>
</dbReference>
<dbReference type="InterPro" id="IPR013325">
    <property type="entry name" value="RNA_pol_sigma_r2"/>
</dbReference>
<evidence type="ECO:0000256" key="2">
    <source>
        <dbReference type="ARBA" id="ARBA00023015"/>
    </source>
</evidence>
<evidence type="ECO:0008006" key="9">
    <source>
        <dbReference type="Google" id="ProtNLM"/>
    </source>
</evidence>
<dbReference type="PANTHER" id="PTHR43133:SF57">
    <property type="entry name" value="RNA POLYMERASE SIGMA-70 FACTOR"/>
    <property type="match status" value="1"/>
</dbReference>